<organism evidence="2 3">
    <name type="scientific">Cellulophaga tyrosinoxydans</name>
    <dbReference type="NCBI Taxonomy" id="504486"/>
    <lineage>
        <taxon>Bacteria</taxon>
        <taxon>Pseudomonadati</taxon>
        <taxon>Bacteroidota</taxon>
        <taxon>Flavobacteriia</taxon>
        <taxon>Flavobacteriales</taxon>
        <taxon>Flavobacteriaceae</taxon>
        <taxon>Cellulophaga</taxon>
    </lineage>
</organism>
<dbReference type="AlphaFoldDB" id="A0A1W1YR64"/>
<sequence length="230" mass="27228">MNKLTEDQIQELYKFTRAHFVYHFDLQTELVDHLANGIESLQAKNPHLSFQEALDKEFKKFGIFGFQDVIADRSKALSKKYWKIILRFYKEFFSLPKILLTLLLCVLLFIVLKETALGYQQYAITGVFLLFLIPATIKLVRYHRILKKKDRKWMLEEMLLANIGMINFIQIPIQLMNIRFEIENNYIILLLSIASITLLLLFYVMVFVIPPKAEELLEETYPEYKMMSTL</sequence>
<feature type="transmembrane region" description="Helical" evidence="1">
    <location>
        <begin position="118"/>
        <end position="137"/>
    </location>
</feature>
<dbReference type="EMBL" id="FWXO01000001">
    <property type="protein sequence ID" value="SMC38634.1"/>
    <property type="molecule type" value="Genomic_DNA"/>
</dbReference>
<name>A0A1W1YR64_9FLAO</name>
<dbReference type="STRING" id="504486.SAMN05660703_0773"/>
<evidence type="ECO:0000313" key="3">
    <source>
        <dbReference type="Proteomes" id="UP000192360"/>
    </source>
</evidence>
<accession>A0A1W1YR64</accession>
<feature type="transmembrane region" description="Helical" evidence="1">
    <location>
        <begin position="186"/>
        <end position="209"/>
    </location>
</feature>
<dbReference type="Proteomes" id="UP000192360">
    <property type="component" value="Unassembled WGS sequence"/>
</dbReference>
<dbReference type="OrthoDB" id="662673at2"/>
<reference evidence="2 3" key="1">
    <citation type="submission" date="2017-04" db="EMBL/GenBank/DDBJ databases">
        <authorList>
            <person name="Afonso C.L."/>
            <person name="Miller P.J."/>
            <person name="Scott M.A."/>
            <person name="Spackman E."/>
            <person name="Goraichik I."/>
            <person name="Dimitrov K.M."/>
            <person name="Suarez D.L."/>
            <person name="Swayne D.E."/>
        </authorList>
    </citation>
    <scope>NUCLEOTIDE SEQUENCE [LARGE SCALE GENOMIC DNA]</scope>
    <source>
        <strain evidence="2 3">DSM 21164</strain>
    </source>
</reference>
<keyword evidence="1" id="KW-0472">Membrane</keyword>
<protein>
    <submittedName>
        <fullName evidence="2">Uncharacterized protein</fullName>
    </submittedName>
</protein>
<keyword evidence="1" id="KW-0812">Transmembrane</keyword>
<dbReference type="RefSeq" id="WP_084060051.1">
    <property type="nucleotide sequence ID" value="NZ_FWXO01000001.1"/>
</dbReference>
<proteinExistence type="predicted"/>
<evidence type="ECO:0000313" key="2">
    <source>
        <dbReference type="EMBL" id="SMC38634.1"/>
    </source>
</evidence>
<feature type="transmembrane region" description="Helical" evidence="1">
    <location>
        <begin position="92"/>
        <end position="112"/>
    </location>
</feature>
<keyword evidence="3" id="KW-1185">Reference proteome</keyword>
<evidence type="ECO:0000256" key="1">
    <source>
        <dbReference type="SAM" id="Phobius"/>
    </source>
</evidence>
<gene>
    <name evidence="2" type="ORF">SAMN05660703_0773</name>
</gene>
<keyword evidence="1" id="KW-1133">Transmembrane helix</keyword>